<feature type="region of interest" description="Disordered" evidence="1">
    <location>
        <begin position="1"/>
        <end position="60"/>
    </location>
</feature>
<accession>A0A9P4U5R4</accession>
<name>A0A9P4U5R4_9PLEO</name>
<evidence type="ECO:0000313" key="3">
    <source>
        <dbReference type="Proteomes" id="UP000799764"/>
    </source>
</evidence>
<feature type="compositionally biased region" description="Basic residues" evidence="1">
    <location>
        <begin position="18"/>
        <end position="27"/>
    </location>
</feature>
<proteinExistence type="predicted"/>
<dbReference type="AlphaFoldDB" id="A0A9P4U5R4"/>
<evidence type="ECO:0000313" key="2">
    <source>
        <dbReference type="EMBL" id="KAF2437363.1"/>
    </source>
</evidence>
<protein>
    <submittedName>
        <fullName evidence="2">Uncharacterized protein</fullName>
    </submittedName>
</protein>
<sequence>MGECLGRSKGLSKSVRSSVKRSVHRVARGSEGCRRARKSKSKSKSKMKQGEGKGRVRSRRVEKPALWAGALHALSRCGGRLRLRLSRSRLLSAEIGKTARGQAQGAALWPDCPPASLQTPGVLQAQPAACLAALANRAARNKPACQRRARFPHPAWPTEMMAVSTRPKPPSRLRAVLTYMACLVPFPFGLDDARAVRLSAASCPWPWGVILRPQGTFL</sequence>
<feature type="compositionally biased region" description="Low complexity" evidence="1">
    <location>
        <begin position="7"/>
        <end position="17"/>
    </location>
</feature>
<dbReference type="Proteomes" id="UP000799764">
    <property type="component" value="Unassembled WGS sequence"/>
</dbReference>
<keyword evidence="3" id="KW-1185">Reference proteome</keyword>
<feature type="compositionally biased region" description="Basic residues" evidence="1">
    <location>
        <begin position="35"/>
        <end position="47"/>
    </location>
</feature>
<gene>
    <name evidence="2" type="ORF">P171DRAFT_181384</name>
</gene>
<organism evidence="2 3">
    <name type="scientific">Karstenula rhodostoma CBS 690.94</name>
    <dbReference type="NCBI Taxonomy" id="1392251"/>
    <lineage>
        <taxon>Eukaryota</taxon>
        <taxon>Fungi</taxon>
        <taxon>Dikarya</taxon>
        <taxon>Ascomycota</taxon>
        <taxon>Pezizomycotina</taxon>
        <taxon>Dothideomycetes</taxon>
        <taxon>Pleosporomycetidae</taxon>
        <taxon>Pleosporales</taxon>
        <taxon>Massarineae</taxon>
        <taxon>Didymosphaeriaceae</taxon>
        <taxon>Karstenula</taxon>
    </lineage>
</organism>
<dbReference type="EMBL" id="MU001516">
    <property type="protein sequence ID" value="KAF2437363.1"/>
    <property type="molecule type" value="Genomic_DNA"/>
</dbReference>
<feature type="compositionally biased region" description="Basic and acidic residues" evidence="1">
    <location>
        <begin position="48"/>
        <end position="60"/>
    </location>
</feature>
<evidence type="ECO:0000256" key="1">
    <source>
        <dbReference type="SAM" id="MobiDB-lite"/>
    </source>
</evidence>
<comment type="caution">
    <text evidence="2">The sequence shown here is derived from an EMBL/GenBank/DDBJ whole genome shotgun (WGS) entry which is preliminary data.</text>
</comment>
<reference evidence="2" key="1">
    <citation type="journal article" date="2020" name="Stud. Mycol.">
        <title>101 Dothideomycetes genomes: a test case for predicting lifestyles and emergence of pathogens.</title>
        <authorList>
            <person name="Haridas S."/>
            <person name="Albert R."/>
            <person name="Binder M."/>
            <person name="Bloem J."/>
            <person name="Labutti K."/>
            <person name="Salamov A."/>
            <person name="Andreopoulos B."/>
            <person name="Baker S."/>
            <person name="Barry K."/>
            <person name="Bills G."/>
            <person name="Bluhm B."/>
            <person name="Cannon C."/>
            <person name="Castanera R."/>
            <person name="Culley D."/>
            <person name="Daum C."/>
            <person name="Ezra D."/>
            <person name="Gonzalez J."/>
            <person name="Henrissat B."/>
            <person name="Kuo A."/>
            <person name="Liang C."/>
            <person name="Lipzen A."/>
            <person name="Lutzoni F."/>
            <person name="Magnuson J."/>
            <person name="Mondo S."/>
            <person name="Nolan M."/>
            <person name="Ohm R."/>
            <person name="Pangilinan J."/>
            <person name="Park H.-J."/>
            <person name="Ramirez L."/>
            <person name="Alfaro M."/>
            <person name="Sun H."/>
            <person name="Tritt A."/>
            <person name="Yoshinaga Y."/>
            <person name="Zwiers L.-H."/>
            <person name="Turgeon B."/>
            <person name="Goodwin S."/>
            <person name="Spatafora J."/>
            <person name="Crous P."/>
            <person name="Grigoriev I."/>
        </authorList>
    </citation>
    <scope>NUCLEOTIDE SEQUENCE</scope>
    <source>
        <strain evidence="2">CBS 690.94</strain>
    </source>
</reference>